<name>A0A4Y3NAI9_PAEAU</name>
<reference evidence="2 3" key="1">
    <citation type="submission" date="2019-06" db="EMBL/GenBank/DDBJ databases">
        <title>Whole genome shotgun sequence of Paenarthrobacter aurescens NBRC 12136.</title>
        <authorList>
            <person name="Hosoyama A."/>
            <person name="Uohara A."/>
            <person name="Ohji S."/>
            <person name="Ichikawa N."/>
        </authorList>
    </citation>
    <scope>NUCLEOTIDE SEQUENCE [LARGE SCALE GENOMIC DNA]</scope>
    <source>
        <strain evidence="2 3">NBRC 12136</strain>
    </source>
</reference>
<feature type="region of interest" description="Disordered" evidence="1">
    <location>
        <begin position="153"/>
        <end position="192"/>
    </location>
</feature>
<organism evidence="2 3">
    <name type="scientific">Paenarthrobacter aurescens</name>
    <name type="common">Arthrobacter aurescens</name>
    <dbReference type="NCBI Taxonomy" id="43663"/>
    <lineage>
        <taxon>Bacteria</taxon>
        <taxon>Bacillati</taxon>
        <taxon>Actinomycetota</taxon>
        <taxon>Actinomycetes</taxon>
        <taxon>Micrococcales</taxon>
        <taxon>Micrococcaceae</taxon>
        <taxon>Paenarthrobacter</taxon>
    </lineage>
</organism>
<dbReference type="GeneID" id="97300882"/>
<keyword evidence="3" id="KW-1185">Reference proteome</keyword>
<dbReference type="Proteomes" id="UP000317715">
    <property type="component" value="Unassembled WGS sequence"/>
</dbReference>
<evidence type="ECO:0000313" key="3">
    <source>
        <dbReference type="Proteomes" id="UP000317715"/>
    </source>
</evidence>
<comment type="caution">
    <text evidence="2">The sequence shown here is derived from an EMBL/GenBank/DDBJ whole genome shotgun (WGS) entry which is preliminary data.</text>
</comment>
<evidence type="ECO:0000313" key="2">
    <source>
        <dbReference type="EMBL" id="GEB18283.1"/>
    </source>
</evidence>
<sequence length="480" mass="52138">MMWVADLRTAALVGTGRHDAPHPPTELGFRAPAGLSREESLLDQAALADIVTRATRTATTAPQTGPSSPAPADVEPQASGEAARLLDLLLTQPPVGLELRTQLVVDWLGLAEKSRRRVPHRLLPALLTLAETNSAVFRSLEPAIGTRGRWLQEIKNPPSHEPATQSTGPRSSDAAADYGRLRGGDPSAARAQLRQTWTSLSARERAGKLALFAGNLQDDDEALLEQALDDKAKGVRDVALRLLDQLPESARAARMATRLKPLLQVKGLLSKRLEIDLPPAPDKEALRDGVPPDPRKGEPDRMARLEAIIKGAPLDVWTAATGRNRSATLALLQGEPRILDAMIAATAARNDPEWARALLGVVTDRRLLDCLPPDERAHWLERHVRETNDQPLTLAPLLHDLPQPWPVPLSEAVLAVISGKDGGRLAALLAAVLPTALPPEAAEHCRQLLARTDDDAARRRVLRDAVQYQSFRQSLTEAFR</sequence>
<accession>A0A4Y3NAI9</accession>
<dbReference type="InterPro" id="IPR043746">
    <property type="entry name" value="DUF5691"/>
</dbReference>
<protein>
    <submittedName>
        <fullName evidence="2">Uncharacterized protein</fullName>
    </submittedName>
</protein>
<evidence type="ECO:0000256" key="1">
    <source>
        <dbReference type="SAM" id="MobiDB-lite"/>
    </source>
</evidence>
<dbReference type="OrthoDB" id="262508at2"/>
<gene>
    <name evidence="2" type="ORF">AAU01_10380</name>
</gene>
<dbReference type="RefSeq" id="WP_141282302.1">
    <property type="nucleotide sequence ID" value="NZ_BAAAWK010000001.1"/>
</dbReference>
<dbReference type="AlphaFoldDB" id="A0A4Y3NAI9"/>
<proteinExistence type="predicted"/>
<dbReference type="Pfam" id="PF18944">
    <property type="entry name" value="DUF5691"/>
    <property type="match status" value="1"/>
</dbReference>
<feature type="region of interest" description="Disordered" evidence="1">
    <location>
        <begin position="56"/>
        <end position="78"/>
    </location>
</feature>
<dbReference type="EMBL" id="BJMD01000005">
    <property type="protein sequence ID" value="GEB18283.1"/>
    <property type="molecule type" value="Genomic_DNA"/>
</dbReference>
<feature type="region of interest" description="Disordered" evidence="1">
    <location>
        <begin position="279"/>
        <end position="299"/>
    </location>
</feature>